<dbReference type="NCBIfam" id="TIGR01509">
    <property type="entry name" value="HAD-SF-IA-v3"/>
    <property type="match status" value="1"/>
</dbReference>
<dbReference type="RefSeq" id="WP_155098108.1">
    <property type="nucleotide sequence ID" value="NZ_WMKA01000003.1"/>
</dbReference>
<comment type="caution">
    <text evidence="1">The sequence shown here is derived from an EMBL/GenBank/DDBJ whole genome shotgun (WGS) entry which is preliminary data.</text>
</comment>
<proteinExistence type="predicted"/>
<dbReference type="GO" id="GO:0050308">
    <property type="term" value="F:sugar-phosphatase activity"/>
    <property type="evidence" value="ECO:0007669"/>
    <property type="project" value="TreeGrafter"/>
</dbReference>
<dbReference type="Proteomes" id="UP000440668">
    <property type="component" value="Unassembled WGS sequence"/>
</dbReference>
<dbReference type="PANTHER" id="PTHR43481">
    <property type="entry name" value="FRUCTOSE-1-PHOSPHATE PHOSPHATASE"/>
    <property type="match status" value="1"/>
</dbReference>
<sequence length="234" mass="24069">MPDPSPAALPSPGVAFADRTFDAVLFDMDGTLIDSVPAVERSWRRWAAEHGLPDADDFQVQHGTPARTLIAALLPEDRVEAAYDRIHALELDDNEGVTILPGTRDALAALPPERSAIVTSCTRPLAAARMAASGLVAPSVVVTADDVAHGKPDPDPFLLGARRLGVDPRRCLVVEDAPAGVASGRAAGCAVLVVTGTHSADELAAASPAPDALAAGLAAVRFVVGPDGVRVTDA</sequence>
<gene>
    <name evidence="1" type="ORF">GJV82_02495</name>
</gene>
<dbReference type="Gene3D" id="3.40.50.1000">
    <property type="entry name" value="HAD superfamily/HAD-like"/>
    <property type="match status" value="1"/>
</dbReference>
<evidence type="ECO:0000313" key="1">
    <source>
        <dbReference type="EMBL" id="MTG87827.1"/>
    </source>
</evidence>
<dbReference type="SFLD" id="SFLDG01135">
    <property type="entry name" value="C1.5.6:_HAD__Beta-PGM__Phospha"/>
    <property type="match status" value="1"/>
</dbReference>
<dbReference type="InterPro" id="IPR023198">
    <property type="entry name" value="PGP-like_dom2"/>
</dbReference>
<accession>A0A6N7ZEF8</accession>
<dbReference type="SUPFAM" id="SSF56784">
    <property type="entry name" value="HAD-like"/>
    <property type="match status" value="1"/>
</dbReference>
<dbReference type="Gene3D" id="1.10.150.240">
    <property type="entry name" value="Putative phosphatase, domain 2"/>
    <property type="match status" value="1"/>
</dbReference>
<dbReference type="PANTHER" id="PTHR43481:SF4">
    <property type="entry name" value="GLYCEROL-1-PHOSPHATE PHOSPHOHYDROLASE 1-RELATED"/>
    <property type="match status" value="1"/>
</dbReference>
<keyword evidence="1" id="KW-0378">Hydrolase</keyword>
<dbReference type="Pfam" id="PF00702">
    <property type="entry name" value="Hydrolase"/>
    <property type="match status" value="1"/>
</dbReference>
<dbReference type="InterPro" id="IPR036412">
    <property type="entry name" value="HAD-like_sf"/>
</dbReference>
<name>A0A6N7ZEF8_9MICO</name>
<dbReference type="InterPro" id="IPR051806">
    <property type="entry name" value="HAD-like_SPP"/>
</dbReference>
<dbReference type="InterPro" id="IPR023214">
    <property type="entry name" value="HAD_sf"/>
</dbReference>
<dbReference type="EMBL" id="WMKA01000003">
    <property type="protein sequence ID" value="MTG87827.1"/>
    <property type="molecule type" value="Genomic_DNA"/>
</dbReference>
<protein>
    <submittedName>
        <fullName evidence="1">HAD-IA family hydrolase</fullName>
    </submittedName>
</protein>
<dbReference type="SFLD" id="SFLDG01129">
    <property type="entry name" value="C1.5:_HAD__Beta-PGM__Phosphata"/>
    <property type="match status" value="1"/>
</dbReference>
<evidence type="ECO:0000313" key="2">
    <source>
        <dbReference type="Proteomes" id="UP000440668"/>
    </source>
</evidence>
<dbReference type="AlphaFoldDB" id="A0A6N7ZEF8"/>
<reference evidence="1 2" key="1">
    <citation type="submission" date="2019-11" db="EMBL/GenBank/DDBJ databases">
        <title>Cellulosimicrobium composti sp. nov. isolated from a compost.</title>
        <authorList>
            <person name="Yang Y."/>
        </authorList>
    </citation>
    <scope>NUCLEOTIDE SEQUENCE [LARGE SCALE GENOMIC DNA]</scope>
    <source>
        <strain evidence="1 2">BIT-GX5</strain>
    </source>
</reference>
<dbReference type="SFLD" id="SFLDS00003">
    <property type="entry name" value="Haloacid_Dehalogenase"/>
    <property type="match status" value="1"/>
</dbReference>
<organism evidence="1 2">
    <name type="scientific">Cellulosimicrobium composti</name>
    <dbReference type="NCBI Taxonomy" id="2672572"/>
    <lineage>
        <taxon>Bacteria</taxon>
        <taxon>Bacillati</taxon>
        <taxon>Actinomycetota</taxon>
        <taxon>Actinomycetes</taxon>
        <taxon>Micrococcales</taxon>
        <taxon>Promicromonosporaceae</taxon>
        <taxon>Cellulosimicrobium</taxon>
    </lineage>
</organism>
<dbReference type="InterPro" id="IPR006439">
    <property type="entry name" value="HAD-SF_hydro_IA"/>
</dbReference>